<dbReference type="VEuPathDB" id="FungiDB:F4678DRAFT_484223"/>
<keyword evidence="2" id="KW-1133">Transmembrane helix</keyword>
<dbReference type="EMBL" id="JANPWZ010000120">
    <property type="protein sequence ID" value="KAJ3579215.1"/>
    <property type="molecule type" value="Genomic_DNA"/>
</dbReference>
<evidence type="ECO:0000313" key="3">
    <source>
        <dbReference type="EMBL" id="KAJ3579215.1"/>
    </source>
</evidence>
<feature type="transmembrane region" description="Helical" evidence="2">
    <location>
        <begin position="181"/>
        <end position="207"/>
    </location>
</feature>
<comment type="caution">
    <text evidence="3">The sequence shown here is derived from an EMBL/GenBank/DDBJ whole genome shotgun (WGS) entry which is preliminary data.</text>
</comment>
<keyword evidence="2" id="KW-0472">Membrane</keyword>
<evidence type="ECO:0000256" key="1">
    <source>
        <dbReference type="SAM" id="MobiDB-lite"/>
    </source>
</evidence>
<sequence length="687" mass="76705">MEDHDDSTSCITNSAEGSTTPQQRLTKYSYRLMRSVHQLSEKSHVFGTLSFLLGSIACIVLSEFVGKMRAPLGRTSGDINPSCTDFGSSTAEQHLALDLTYGNFTFTQAKVIDVAWDTVIGQGGRLFHGWILYRCIIYPLLVLAMEISTVTYPYYTTLSFSQASFKTLVESFKMLRLTRSYSILFCTILLIYTLTYTLLFPLVWSAATGYVSLSHKLYAMPGDEIVSLDSKHLSLCWVLDPTRLNLSAPLIEIGPDFSTLLSNSGRTSDNSVRESCLNLTNQDSGKWRKLDLQYGSTGWKAKSADRTIWDVLQATEVELSQNFVNIQWYAIGRQTLQIGLNASSWLDSGWEADLNHTIYYNSPNIFPSSSHTEHCESISGGLHSPFRSVSLGIPSSAGEGDVVNISPYNDTSEKAFWSNFLLNKSTPLRQGIVPYNSTIQLNDTLVHLDAPFLDLGFNCSSSTGPTSFDSLGNCVCYKGNPISLDLLSEDKAICNTAPGYVWGFSSYLTRLGLILEATWMLCCFVAYPWLLFRGKLLHIEPIRSAKVMRLILDCSEAICDDIGSETKSLREDDLVQLLKNIKIGYNADTREGTPAPRLVSGSTTNDFSERFQEGRAALEETLYETSVKFDTLIIKSMPIIDRMGNSSVHERMNKGLERSKTTLRSYLSSGKRRPTSNEVYEDIRWQI</sequence>
<dbReference type="AlphaFoldDB" id="A0A9W8NM87"/>
<reference evidence="3" key="1">
    <citation type="submission" date="2022-07" db="EMBL/GenBank/DDBJ databases">
        <title>Genome Sequence of Xylaria arbuscula.</title>
        <authorList>
            <person name="Buettner E."/>
        </authorList>
    </citation>
    <scope>NUCLEOTIDE SEQUENCE</scope>
    <source>
        <strain evidence="3">VT107</strain>
    </source>
</reference>
<keyword evidence="2" id="KW-0812">Transmembrane</keyword>
<name>A0A9W8NM87_9PEZI</name>
<protein>
    <submittedName>
        <fullName evidence="3">Uncharacterized protein</fullName>
    </submittedName>
</protein>
<gene>
    <name evidence="3" type="ORF">NPX13_g1350</name>
</gene>
<evidence type="ECO:0000256" key="2">
    <source>
        <dbReference type="SAM" id="Phobius"/>
    </source>
</evidence>
<organism evidence="3 4">
    <name type="scientific">Xylaria arbuscula</name>
    <dbReference type="NCBI Taxonomy" id="114810"/>
    <lineage>
        <taxon>Eukaryota</taxon>
        <taxon>Fungi</taxon>
        <taxon>Dikarya</taxon>
        <taxon>Ascomycota</taxon>
        <taxon>Pezizomycotina</taxon>
        <taxon>Sordariomycetes</taxon>
        <taxon>Xylariomycetidae</taxon>
        <taxon>Xylariales</taxon>
        <taxon>Xylariaceae</taxon>
        <taxon>Xylaria</taxon>
    </lineage>
</organism>
<accession>A0A9W8NM87</accession>
<feature type="compositionally biased region" description="Polar residues" evidence="1">
    <location>
        <begin position="8"/>
        <end position="22"/>
    </location>
</feature>
<feature type="transmembrane region" description="Helical" evidence="2">
    <location>
        <begin position="45"/>
        <end position="65"/>
    </location>
</feature>
<evidence type="ECO:0000313" key="4">
    <source>
        <dbReference type="Proteomes" id="UP001148614"/>
    </source>
</evidence>
<feature type="region of interest" description="Disordered" evidence="1">
    <location>
        <begin position="1"/>
        <end position="22"/>
    </location>
</feature>
<keyword evidence="4" id="KW-1185">Reference proteome</keyword>
<proteinExistence type="predicted"/>
<dbReference type="Proteomes" id="UP001148614">
    <property type="component" value="Unassembled WGS sequence"/>
</dbReference>